<evidence type="ECO:0000256" key="1">
    <source>
        <dbReference type="SAM" id="MobiDB-lite"/>
    </source>
</evidence>
<feature type="region of interest" description="Disordered" evidence="1">
    <location>
        <begin position="1"/>
        <end position="24"/>
    </location>
</feature>
<gene>
    <name evidence="2" type="ORF">OHC33_000622</name>
</gene>
<proteinExistence type="predicted"/>
<accession>A0AAN8EM59</accession>
<name>A0AAN8EM59_9EURO</name>
<evidence type="ECO:0000313" key="2">
    <source>
        <dbReference type="EMBL" id="KAK5958779.1"/>
    </source>
</evidence>
<keyword evidence="3" id="KW-1185">Reference proteome</keyword>
<dbReference type="AlphaFoldDB" id="A0AAN8EM59"/>
<reference evidence="2 3" key="1">
    <citation type="submission" date="2022-12" db="EMBL/GenBank/DDBJ databases">
        <title>Genomic features and morphological characterization of a novel Knufia sp. strain isolated from spacecraft assembly facility.</title>
        <authorList>
            <person name="Teixeira M."/>
            <person name="Chander A.M."/>
            <person name="Stajich J.E."/>
            <person name="Venkateswaran K."/>
        </authorList>
    </citation>
    <scope>NUCLEOTIDE SEQUENCE [LARGE SCALE GENOMIC DNA]</scope>
    <source>
        <strain evidence="2 3">FJI-L2-BK-P2</strain>
    </source>
</reference>
<feature type="compositionally biased region" description="Basic and acidic residues" evidence="1">
    <location>
        <begin position="1"/>
        <end position="21"/>
    </location>
</feature>
<dbReference type="EMBL" id="JAKLMC020000001">
    <property type="protein sequence ID" value="KAK5958779.1"/>
    <property type="molecule type" value="Genomic_DNA"/>
</dbReference>
<protein>
    <submittedName>
        <fullName evidence="2">Uncharacterized protein</fullName>
    </submittedName>
</protein>
<comment type="caution">
    <text evidence="2">The sequence shown here is derived from an EMBL/GenBank/DDBJ whole genome shotgun (WGS) entry which is preliminary data.</text>
</comment>
<organism evidence="2 3">
    <name type="scientific">Knufia fluminis</name>
    <dbReference type="NCBI Taxonomy" id="191047"/>
    <lineage>
        <taxon>Eukaryota</taxon>
        <taxon>Fungi</taxon>
        <taxon>Dikarya</taxon>
        <taxon>Ascomycota</taxon>
        <taxon>Pezizomycotina</taxon>
        <taxon>Eurotiomycetes</taxon>
        <taxon>Chaetothyriomycetidae</taxon>
        <taxon>Chaetothyriales</taxon>
        <taxon>Trichomeriaceae</taxon>
        <taxon>Knufia</taxon>
    </lineage>
</organism>
<dbReference type="Proteomes" id="UP001316803">
    <property type="component" value="Unassembled WGS sequence"/>
</dbReference>
<evidence type="ECO:0000313" key="3">
    <source>
        <dbReference type="Proteomes" id="UP001316803"/>
    </source>
</evidence>
<sequence length="132" mass="15442">MAHLDEKTREPREDPVEEDLKGGIVTTAPVEDLDEAAIFLREHNFTQGYLAELLEDSQANKKIVRRIDLTPTVLKDPLPQLSSNMRDHDAVRNLRRLLGILEYRRQWLEFEEYATLKQLILSRIAYLKEENL</sequence>